<organism evidence="3 4">
    <name type="scientific">Clostridium pasteurianum BC1</name>
    <dbReference type="NCBI Taxonomy" id="86416"/>
    <lineage>
        <taxon>Bacteria</taxon>
        <taxon>Bacillati</taxon>
        <taxon>Bacillota</taxon>
        <taxon>Clostridia</taxon>
        <taxon>Eubacteriales</taxon>
        <taxon>Clostridiaceae</taxon>
        <taxon>Clostridium</taxon>
    </lineage>
</organism>
<dbReference type="InterPro" id="IPR052698">
    <property type="entry name" value="MoCofactor_Util/Proc"/>
</dbReference>
<dbReference type="RefSeq" id="WP_015613784.1">
    <property type="nucleotide sequence ID" value="NC_021182.1"/>
</dbReference>
<dbReference type="Proteomes" id="UP000013523">
    <property type="component" value="Chromosome"/>
</dbReference>
<accession>R4JXA9</accession>
<feature type="domain" description="XdhC- CoxI" evidence="1">
    <location>
        <begin position="12"/>
        <end position="78"/>
    </location>
</feature>
<dbReference type="EMBL" id="CP003261">
    <property type="protein sequence ID" value="AGK95457.1"/>
    <property type="molecule type" value="Genomic_DNA"/>
</dbReference>
<gene>
    <name evidence="3" type="ORF">Clopa_0397</name>
</gene>
<evidence type="ECO:0000313" key="3">
    <source>
        <dbReference type="EMBL" id="AGK95457.1"/>
    </source>
</evidence>
<dbReference type="Pfam" id="PF13478">
    <property type="entry name" value="XdhC_C"/>
    <property type="match status" value="1"/>
</dbReference>
<dbReference type="OrthoDB" id="9773039at2"/>
<protein>
    <submittedName>
        <fullName evidence="3">Xanthine and CO dehydrogenases maturation factor, XdhC/CoxF family</fullName>
    </submittedName>
</protein>
<dbReference type="HOGENOM" id="CLU_041115_4_1_9"/>
<dbReference type="PANTHER" id="PTHR30388:SF6">
    <property type="entry name" value="XANTHINE DEHYDROGENASE SUBUNIT A-RELATED"/>
    <property type="match status" value="1"/>
</dbReference>
<dbReference type="PATRIC" id="fig|86416.3.peg.374"/>
<evidence type="ECO:0000313" key="4">
    <source>
        <dbReference type="Proteomes" id="UP000013523"/>
    </source>
</evidence>
<name>R4JXA9_CLOPA</name>
<dbReference type="STRING" id="86416.Clopa_0397"/>
<dbReference type="Gene3D" id="3.40.50.720">
    <property type="entry name" value="NAD(P)-binding Rossmann-like Domain"/>
    <property type="match status" value="1"/>
</dbReference>
<proteinExistence type="predicted"/>
<dbReference type="Pfam" id="PF02625">
    <property type="entry name" value="XdhC_CoxI"/>
    <property type="match status" value="1"/>
</dbReference>
<dbReference type="PANTHER" id="PTHR30388">
    <property type="entry name" value="ALDEHYDE OXIDOREDUCTASE MOLYBDENUM COFACTOR ASSEMBLY PROTEIN"/>
    <property type="match status" value="1"/>
</dbReference>
<dbReference type="InterPro" id="IPR003777">
    <property type="entry name" value="XdhC_CoxI"/>
</dbReference>
<reference evidence="3 4" key="1">
    <citation type="submission" date="2012-01" db="EMBL/GenBank/DDBJ databases">
        <title>Complete sequence of chromosome of Clostridium pasteurianum BC1.</title>
        <authorList>
            <consortium name="US DOE Joint Genome Institute"/>
            <person name="Lucas S."/>
            <person name="Han J."/>
            <person name="Lapidus A."/>
            <person name="Cheng J.-F."/>
            <person name="Goodwin L."/>
            <person name="Pitluck S."/>
            <person name="Peters L."/>
            <person name="Mikhailova N."/>
            <person name="Teshima H."/>
            <person name="Detter J.C."/>
            <person name="Han C."/>
            <person name="Tapia R."/>
            <person name="Land M."/>
            <person name="Hauser L."/>
            <person name="Kyrpides N."/>
            <person name="Ivanova N."/>
            <person name="Pagani I."/>
            <person name="Dunn J."/>
            <person name="Taghavi S."/>
            <person name="Francis A."/>
            <person name="van der Lelie D."/>
            <person name="Woyke T."/>
        </authorList>
    </citation>
    <scope>NUCLEOTIDE SEQUENCE [LARGE SCALE GENOMIC DNA]</scope>
    <source>
        <strain evidence="3 4">BC1</strain>
    </source>
</reference>
<evidence type="ECO:0000259" key="1">
    <source>
        <dbReference type="Pfam" id="PF02625"/>
    </source>
</evidence>
<keyword evidence="4" id="KW-1185">Reference proteome</keyword>
<sequence>MKELFKKICDSLKAEEPLVCATIFGSLGSSPRTSGAKMIIFKDNSIFGTIGGGRLESQVLNKAIEVFNNKKNVAMHFDLNGLKETDMICGGEVEVLLEYLCSDDIDIYKTSLQSIEENKKAQFITILDKKDLSIKRYLCTYSNDGEPKGIDTELYCKVKENLGKKQLKTVEIDNSIYIIESISSNEILYIFGAGHISEKLAKLTKMVDFKTVVIDDRENFANRDRFPFVDDIKIIDSFDKDFNIKIDEDTYIVAITRGHACDLKVMKQILKSKAKYIGMIGSKRKKVEICSKLKEFGYYEEDFLRIHSPVGIEINADTPAEIAISIAAELIKVRGEK</sequence>
<dbReference type="InterPro" id="IPR027051">
    <property type="entry name" value="XdhC_Rossmann_dom"/>
</dbReference>
<feature type="domain" description="XdhC Rossmann" evidence="2">
    <location>
        <begin position="188"/>
        <end position="330"/>
    </location>
</feature>
<dbReference type="AlphaFoldDB" id="R4JXA9"/>
<dbReference type="eggNOG" id="COG1975">
    <property type="taxonomic scope" value="Bacteria"/>
</dbReference>
<dbReference type="KEGG" id="cpas:Clopa_0397"/>
<dbReference type="NCBIfam" id="NF045664">
    <property type="entry name" value="XdhC_rel_AOR"/>
    <property type="match status" value="1"/>
</dbReference>
<evidence type="ECO:0000259" key="2">
    <source>
        <dbReference type="Pfam" id="PF13478"/>
    </source>
</evidence>